<dbReference type="GO" id="GO:0004540">
    <property type="term" value="F:RNA nuclease activity"/>
    <property type="evidence" value="ECO:0007669"/>
    <property type="project" value="InterPro"/>
</dbReference>
<evidence type="ECO:0000256" key="1">
    <source>
        <dbReference type="ARBA" id="ARBA00022649"/>
    </source>
</evidence>
<sequence>MTNFSVIENKISSVKKYLDILQNYKKYSRKEIEDDFNIRGALERYLYLSTQATIDTAEPFISLRNFRKPTTIREGFEILEEEKIISIKLREKMVKMVGFRNFIAHDYSKIDYDKVHDVLQNKLGDIEEFIKQIKKLI</sequence>
<proteinExistence type="inferred from homology"/>
<dbReference type="NCBIfam" id="NF047751">
    <property type="entry name" value="HepT_toxin"/>
    <property type="match status" value="1"/>
</dbReference>
<dbReference type="InterPro" id="IPR008201">
    <property type="entry name" value="HepT-like"/>
</dbReference>
<dbReference type="InterPro" id="IPR037038">
    <property type="entry name" value="HepT-like_sf"/>
</dbReference>
<organism evidence="5 6">
    <name type="scientific">Candidatus Staskawiczbacteria bacterium RIFCSPLOWO2_12_FULL_37_15</name>
    <dbReference type="NCBI Taxonomy" id="1802218"/>
    <lineage>
        <taxon>Bacteria</taxon>
        <taxon>Candidatus Staskawicziibacteriota</taxon>
    </lineage>
</organism>
<evidence type="ECO:0000256" key="3">
    <source>
        <dbReference type="ARBA" id="ARBA00022801"/>
    </source>
</evidence>
<gene>
    <name evidence="5" type="ORF">A3G45_03140</name>
</gene>
<dbReference type="Gene3D" id="1.20.120.580">
    <property type="entry name" value="bsu32300-like"/>
    <property type="match status" value="1"/>
</dbReference>
<dbReference type="EMBL" id="MHPE01000007">
    <property type="protein sequence ID" value="OGZ77496.1"/>
    <property type="molecule type" value="Genomic_DNA"/>
</dbReference>
<protein>
    <recommendedName>
        <fullName evidence="7">DUF86 domain-containing protein</fullName>
    </recommendedName>
</protein>
<evidence type="ECO:0000256" key="2">
    <source>
        <dbReference type="ARBA" id="ARBA00022722"/>
    </source>
</evidence>
<keyword evidence="2" id="KW-0540">Nuclease</keyword>
<dbReference type="Proteomes" id="UP000178632">
    <property type="component" value="Unassembled WGS sequence"/>
</dbReference>
<evidence type="ECO:0000256" key="4">
    <source>
        <dbReference type="ARBA" id="ARBA00024207"/>
    </source>
</evidence>
<name>A0A1G2IRQ4_9BACT</name>
<dbReference type="PANTHER" id="PTHR33397:SF5">
    <property type="entry name" value="RNASE YUTE-RELATED"/>
    <property type="match status" value="1"/>
</dbReference>
<dbReference type="GO" id="GO:0110001">
    <property type="term" value="C:toxin-antitoxin complex"/>
    <property type="evidence" value="ECO:0007669"/>
    <property type="project" value="InterPro"/>
</dbReference>
<evidence type="ECO:0000313" key="5">
    <source>
        <dbReference type="EMBL" id="OGZ77496.1"/>
    </source>
</evidence>
<evidence type="ECO:0000313" key="6">
    <source>
        <dbReference type="Proteomes" id="UP000178632"/>
    </source>
</evidence>
<comment type="similarity">
    <text evidence="4">Belongs to the HepT RNase toxin family.</text>
</comment>
<accession>A0A1G2IRQ4</accession>
<dbReference type="GO" id="GO:0016787">
    <property type="term" value="F:hydrolase activity"/>
    <property type="evidence" value="ECO:0007669"/>
    <property type="project" value="UniProtKB-KW"/>
</dbReference>
<dbReference type="AlphaFoldDB" id="A0A1G2IRQ4"/>
<keyword evidence="3" id="KW-0378">Hydrolase</keyword>
<keyword evidence="1" id="KW-1277">Toxin-antitoxin system</keyword>
<dbReference type="InterPro" id="IPR052379">
    <property type="entry name" value="Type_VII_TA_RNase"/>
</dbReference>
<dbReference type="PANTHER" id="PTHR33397">
    <property type="entry name" value="UPF0331 PROTEIN YUTE"/>
    <property type="match status" value="1"/>
</dbReference>
<comment type="caution">
    <text evidence="5">The sequence shown here is derived from an EMBL/GenBank/DDBJ whole genome shotgun (WGS) entry which is preliminary data.</text>
</comment>
<evidence type="ECO:0008006" key="7">
    <source>
        <dbReference type="Google" id="ProtNLM"/>
    </source>
</evidence>
<dbReference type="Pfam" id="PF01934">
    <property type="entry name" value="HepT-like"/>
    <property type="match status" value="1"/>
</dbReference>
<reference evidence="5 6" key="1">
    <citation type="journal article" date="2016" name="Nat. Commun.">
        <title>Thousands of microbial genomes shed light on interconnected biogeochemical processes in an aquifer system.</title>
        <authorList>
            <person name="Anantharaman K."/>
            <person name="Brown C.T."/>
            <person name="Hug L.A."/>
            <person name="Sharon I."/>
            <person name="Castelle C.J."/>
            <person name="Probst A.J."/>
            <person name="Thomas B.C."/>
            <person name="Singh A."/>
            <person name="Wilkins M.J."/>
            <person name="Karaoz U."/>
            <person name="Brodie E.L."/>
            <person name="Williams K.H."/>
            <person name="Hubbard S.S."/>
            <person name="Banfield J.F."/>
        </authorList>
    </citation>
    <scope>NUCLEOTIDE SEQUENCE [LARGE SCALE GENOMIC DNA]</scope>
</reference>